<dbReference type="EMBL" id="JACAZI010000010">
    <property type="protein sequence ID" value="KAF7350248.1"/>
    <property type="molecule type" value="Genomic_DNA"/>
</dbReference>
<accession>A0A8H7CWU0</accession>
<dbReference type="Proteomes" id="UP000620124">
    <property type="component" value="Unassembled WGS sequence"/>
</dbReference>
<sequence length="147" mass="16667">MRPLAMLCLTLSVMMAIVQLNKSLPLTNLPNLRSFLWRLGVDIFATSDIIRWHDSISQQIPPVPVHTSLVSIHGKTVNAVAACILDLIIHLEKRHSIDEPFVMEDQELQAAQIIKCKTDIVFESFLREYRSISMSVARSASSRFLYC</sequence>
<evidence type="ECO:0000256" key="1">
    <source>
        <dbReference type="SAM" id="SignalP"/>
    </source>
</evidence>
<organism evidence="2 3">
    <name type="scientific">Mycena venus</name>
    <dbReference type="NCBI Taxonomy" id="2733690"/>
    <lineage>
        <taxon>Eukaryota</taxon>
        <taxon>Fungi</taxon>
        <taxon>Dikarya</taxon>
        <taxon>Basidiomycota</taxon>
        <taxon>Agaricomycotina</taxon>
        <taxon>Agaricomycetes</taxon>
        <taxon>Agaricomycetidae</taxon>
        <taxon>Agaricales</taxon>
        <taxon>Marasmiineae</taxon>
        <taxon>Mycenaceae</taxon>
        <taxon>Mycena</taxon>
    </lineage>
</organism>
<evidence type="ECO:0000313" key="3">
    <source>
        <dbReference type="Proteomes" id="UP000620124"/>
    </source>
</evidence>
<comment type="caution">
    <text evidence="2">The sequence shown here is derived from an EMBL/GenBank/DDBJ whole genome shotgun (WGS) entry which is preliminary data.</text>
</comment>
<dbReference type="AlphaFoldDB" id="A0A8H7CWU0"/>
<keyword evidence="1" id="KW-0732">Signal</keyword>
<proteinExistence type="predicted"/>
<evidence type="ECO:0000313" key="2">
    <source>
        <dbReference type="EMBL" id="KAF7350248.1"/>
    </source>
</evidence>
<protein>
    <submittedName>
        <fullName evidence="2">Uncharacterized protein</fullName>
    </submittedName>
</protein>
<reference evidence="2" key="1">
    <citation type="submission" date="2020-05" db="EMBL/GenBank/DDBJ databases">
        <title>Mycena genomes resolve the evolution of fungal bioluminescence.</title>
        <authorList>
            <person name="Tsai I.J."/>
        </authorList>
    </citation>
    <scope>NUCLEOTIDE SEQUENCE</scope>
    <source>
        <strain evidence="2">CCC161011</strain>
    </source>
</reference>
<name>A0A8H7CWU0_9AGAR</name>
<feature type="signal peptide" evidence="1">
    <location>
        <begin position="1"/>
        <end position="23"/>
    </location>
</feature>
<feature type="chain" id="PRO_5034213423" evidence="1">
    <location>
        <begin position="24"/>
        <end position="147"/>
    </location>
</feature>
<keyword evidence="3" id="KW-1185">Reference proteome</keyword>
<gene>
    <name evidence="2" type="ORF">MVEN_01328300</name>
</gene>